<evidence type="ECO:0000313" key="2">
    <source>
        <dbReference type="Proteomes" id="UP001165960"/>
    </source>
</evidence>
<protein>
    <submittedName>
        <fullName evidence="1">Uncharacterized protein</fullName>
    </submittedName>
</protein>
<comment type="caution">
    <text evidence="1">The sequence shown here is derived from an EMBL/GenBank/DDBJ whole genome shotgun (WGS) entry which is preliminary data.</text>
</comment>
<organism evidence="1 2">
    <name type="scientific">Entomophthora muscae</name>
    <dbReference type="NCBI Taxonomy" id="34485"/>
    <lineage>
        <taxon>Eukaryota</taxon>
        <taxon>Fungi</taxon>
        <taxon>Fungi incertae sedis</taxon>
        <taxon>Zoopagomycota</taxon>
        <taxon>Entomophthoromycotina</taxon>
        <taxon>Entomophthoromycetes</taxon>
        <taxon>Entomophthorales</taxon>
        <taxon>Entomophthoraceae</taxon>
        <taxon>Entomophthora</taxon>
    </lineage>
</organism>
<name>A0ACC2UGJ2_9FUNG</name>
<accession>A0ACC2UGJ2</accession>
<dbReference type="Proteomes" id="UP001165960">
    <property type="component" value="Unassembled WGS sequence"/>
</dbReference>
<reference evidence="1" key="1">
    <citation type="submission" date="2022-04" db="EMBL/GenBank/DDBJ databases">
        <title>Genome of the entomopathogenic fungus Entomophthora muscae.</title>
        <authorList>
            <person name="Elya C."/>
            <person name="Lovett B.R."/>
            <person name="Lee E."/>
            <person name="Macias A.M."/>
            <person name="Hajek A.E."/>
            <person name="De Bivort B.L."/>
            <person name="Kasson M.T."/>
            <person name="De Fine Licht H.H."/>
            <person name="Stajich J.E."/>
        </authorList>
    </citation>
    <scope>NUCLEOTIDE SEQUENCE</scope>
    <source>
        <strain evidence="1">Berkeley</strain>
    </source>
</reference>
<sequence length="469" mass="52290">MQLYFFFVGLVLSQEYGDKQLRASSAPENSQPFYTDTLQGPKVKSKSQDSSNKNKDSGPSISNGLQGNMDFQTPPYDNTAQGNSVPKSSSPSGNMFQEASNFERKDPPLQDNLDRPFQAPRDINQHDSFKDQPPTGNPDNSNLHPSRPTYNDGLQEPNIYKLGLNIINRFNPFAALSSGSDLAQSSGGSTPQDASPTKYIPKTNQPEHVSTIPGSEADAYRFVNYAALSYCRPRMIERMVCVPCRYVKNDVEIIKIMSEPNTMGQVVLLVDKRRDQIVLAFRGSVYLENWIQNSKANMIRVSYTKNAKVHKGFKEAVDALMPLVIEPLKSTLKKYPHHRFILTGHSLGGSLALLAGCELFDKRIMPWQKMELFTYGEPRTGNLAFARWINSQHGVVTRVVNENDIVPHVVPASLGYVHHSTEVYIRNGRAVNCSTTEVEDIKCSLSRFPALSIISHNMAWDITLGPLGC</sequence>
<gene>
    <name evidence="1" type="ORF">DSO57_1009495</name>
</gene>
<keyword evidence="2" id="KW-1185">Reference proteome</keyword>
<proteinExistence type="predicted"/>
<evidence type="ECO:0000313" key="1">
    <source>
        <dbReference type="EMBL" id="KAJ9085918.1"/>
    </source>
</evidence>
<dbReference type="EMBL" id="QTSX02000740">
    <property type="protein sequence ID" value="KAJ9085918.1"/>
    <property type="molecule type" value="Genomic_DNA"/>
</dbReference>